<feature type="domain" description="DUF4440" evidence="1">
    <location>
        <begin position="37"/>
        <end position="141"/>
    </location>
</feature>
<evidence type="ECO:0000313" key="2">
    <source>
        <dbReference type="EMBL" id="BDD10319.1"/>
    </source>
</evidence>
<dbReference type="AlphaFoldDB" id="A0AAU9CDU2"/>
<organism evidence="2 3">
    <name type="scientific">Fulvitalea axinellae</name>
    <dbReference type="NCBI Taxonomy" id="1182444"/>
    <lineage>
        <taxon>Bacteria</taxon>
        <taxon>Pseudomonadati</taxon>
        <taxon>Bacteroidota</taxon>
        <taxon>Cytophagia</taxon>
        <taxon>Cytophagales</taxon>
        <taxon>Persicobacteraceae</taxon>
        <taxon>Fulvitalea</taxon>
    </lineage>
</organism>
<sequence>MKALNTLFILILMTMDTNSKAEDHLHSKEAIREAMDHLIDRATHFDVEALETIYHKDFHTTLVMPDGKVVVYNKREFIEHFAKQAKEGKNQLNTWADWHDFHILGNSAVCVLTRQHSGMNGEEMRLLCNIELRLEDGRWQVLREAIFLRPL</sequence>
<dbReference type="Gene3D" id="3.10.450.50">
    <property type="match status" value="1"/>
</dbReference>
<dbReference type="Pfam" id="PF14534">
    <property type="entry name" value="DUF4440"/>
    <property type="match status" value="1"/>
</dbReference>
<dbReference type="KEGG" id="fax:FUAX_27510"/>
<gene>
    <name evidence="2" type="ORF">FUAX_27510</name>
</gene>
<dbReference type="Proteomes" id="UP001348817">
    <property type="component" value="Chromosome"/>
</dbReference>
<reference evidence="2 3" key="1">
    <citation type="submission" date="2021-12" db="EMBL/GenBank/DDBJ databases">
        <title>Genome sequencing of bacteria with rrn-lacking chromosome and rrn-plasmid.</title>
        <authorList>
            <person name="Anda M."/>
            <person name="Iwasaki W."/>
        </authorList>
    </citation>
    <scope>NUCLEOTIDE SEQUENCE [LARGE SCALE GENOMIC DNA]</scope>
    <source>
        <strain evidence="2 3">DSM 100852</strain>
    </source>
</reference>
<accession>A0AAU9CDU2</accession>
<proteinExistence type="predicted"/>
<dbReference type="InterPro" id="IPR027843">
    <property type="entry name" value="DUF4440"/>
</dbReference>
<name>A0AAU9CDU2_9BACT</name>
<dbReference type="InterPro" id="IPR032710">
    <property type="entry name" value="NTF2-like_dom_sf"/>
</dbReference>
<dbReference type="SUPFAM" id="SSF54427">
    <property type="entry name" value="NTF2-like"/>
    <property type="match status" value="1"/>
</dbReference>
<evidence type="ECO:0000313" key="3">
    <source>
        <dbReference type="Proteomes" id="UP001348817"/>
    </source>
</evidence>
<protein>
    <recommendedName>
        <fullName evidence="1">DUF4440 domain-containing protein</fullName>
    </recommendedName>
</protein>
<evidence type="ECO:0000259" key="1">
    <source>
        <dbReference type="Pfam" id="PF14534"/>
    </source>
</evidence>
<dbReference type="EMBL" id="AP025314">
    <property type="protein sequence ID" value="BDD10319.1"/>
    <property type="molecule type" value="Genomic_DNA"/>
</dbReference>
<keyword evidence="3" id="KW-1185">Reference proteome</keyword>